<evidence type="ECO:0000256" key="1">
    <source>
        <dbReference type="ARBA" id="ARBA00004886"/>
    </source>
</evidence>
<comment type="pathway">
    <text evidence="1 6">Cofactor biosynthesis; pyrroloquinoline quinone biosynthesis.</text>
</comment>
<dbReference type="EMBL" id="JABFCY010000002">
    <property type="protein sequence ID" value="NNU59533.1"/>
    <property type="molecule type" value="Genomic_DNA"/>
</dbReference>
<comment type="similarity">
    <text evidence="2 6">Belongs to the PqqB family.</text>
</comment>
<dbReference type="NCBIfam" id="TIGR02108">
    <property type="entry name" value="PQQ_syn_pqqB"/>
    <property type="match status" value="1"/>
</dbReference>
<gene>
    <name evidence="6 8" type="primary">pqqB</name>
    <name evidence="8" type="ORF">HKX02_04570</name>
</gene>
<dbReference type="UniPathway" id="UPA00539"/>
<organism evidence="8 9">
    <name type="scientific">Ochrobactrum soli</name>
    <dbReference type="NCBI Taxonomy" id="2448455"/>
    <lineage>
        <taxon>Bacteria</taxon>
        <taxon>Pseudomonadati</taxon>
        <taxon>Pseudomonadota</taxon>
        <taxon>Alphaproteobacteria</taxon>
        <taxon>Hyphomicrobiales</taxon>
        <taxon>Brucellaceae</taxon>
        <taxon>Brucella/Ochrobactrum group</taxon>
        <taxon>Ochrobactrum</taxon>
    </lineage>
</organism>
<dbReference type="Proteomes" id="UP000574931">
    <property type="component" value="Unassembled WGS sequence"/>
</dbReference>
<dbReference type="InterPro" id="IPR036866">
    <property type="entry name" value="RibonucZ/Hydroxyglut_hydro"/>
</dbReference>
<evidence type="ECO:0000256" key="2">
    <source>
        <dbReference type="ARBA" id="ARBA00008481"/>
    </source>
</evidence>
<dbReference type="SUPFAM" id="SSF56281">
    <property type="entry name" value="Metallo-hydrolase/oxidoreductase"/>
    <property type="match status" value="1"/>
</dbReference>
<dbReference type="InterPro" id="IPR011842">
    <property type="entry name" value="PQQ_synth_PqqB"/>
</dbReference>
<evidence type="ECO:0000256" key="4">
    <source>
        <dbReference type="ARBA" id="ARBA00022448"/>
    </source>
</evidence>
<sequence>MTEFRAIVIGAAAGGGLPQWNCGCENCRLARLGLPDGIMPQTQSSLAVTSDGDSWALLNASPDLRQQLINTPALHPRALRDSPIKTVLLTNGDIDHIAGLLTLREKQPFRLVMTAAIRDILAANPIFNALDPAFVTQEIVALNEPFMLVPGIEARLFSVPGKVPLFMESENPDTALEGEQTVGVELITVRHRIYYIPGCALLRDDLKARISGAEILYFDGTLFTDDEMIKSGTGIKTGQRMGHMSISGNEGSLKALAKVAVRRKIYVHINNTNPVWRDGPERELVEDNGFEIAFDGKEISL</sequence>
<dbReference type="AlphaFoldDB" id="A0A849KGI6"/>
<protein>
    <recommendedName>
        <fullName evidence="3 6">Coenzyme PQQ synthesis protein B</fullName>
    </recommendedName>
    <alternativeName>
        <fullName evidence="6">Pyrroloquinoline quinone biosynthesis protein B</fullName>
    </alternativeName>
</protein>
<dbReference type="InterPro" id="IPR001279">
    <property type="entry name" value="Metallo-B-lactamas"/>
</dbReference>
<keyword evidence="9" id="KW-1185">Reference proteome</keyword>
<dbReference type="HAMAP" id="MF_00653">
    <property type="entry name" value="PQQ_syn_PqqB"/>
    <property type="match status" value="1"/>
</dbReference>
<evidence type="ECO:0000256" key="6">
    <source>
        <dbReference type="HAMAP-Rule" id="MF_00653"/>
    </source>
</evidence>
<dbReference type="Gene3D" id="3.60.15.10">
    <property type="entry name" value="Ribonuclease Z/Hydroxyacylglutathione hydrolase-like"/>
    <property type="match status" value="1"/>
</dbReference>
<evidence type="ECO:0000259" key="7">
    <source>
        <dbReference type="Pfam" id="PF12706"/>
    </source>
</evidence>
<evidence type="ECO:0000313" key="9">
    <source>
        <dbReference type="Proteomes" id="UP000574931"/>
    </source>
</evidence>
<comment type="caution">
    <text evidence="8">The sequence shown here is derived from an EMBL/GenBank/DDBJ whole genome shotgun (WGS) entry which is preliminary data.</text>
</comment>
<evidence type="ECO:0000313" key="8">
    <source>
        <dbReference type="EMBL" id="NNU59533.1"/>
    </source>
</evidence>
<name>A0A849KGI6_9HYPH</name>
<dbReference type="RefSeq" id="WP_171317400.1">
    <property type="nucleotide sequence ID" value="NZ_JABFCY010000002.1"/>
</dbReference>
<accession>A0A849KGI6</accession>
<dbReference type="GO" id="GO:0018189">
    <property type="term" value="P:pyrroloquinoline quinone biosynthetic process"/>
    <property type="evidence" value="ECO:0007669"/>
    <property type="project" value="UniProtKB-UniRule"/>
</dbReference>
<feature type="domain" description="Metallo-beta-lactamase" evidence="7">
    <location>
        <begin position="55"/>
        <end position="269"/>
    </location>
</feature>
<comment type="function">
    <text evidence="6">May be involved in the transport of PQQ or its precursor to the periplasm.</text>
</comment>
<reference evidence="8 9" key="1">
    <citation type="submission" date="2020-05" db="EMBL/GenBank/DDBJ databases">
        <title>Draft Genome Sequence of Ochrobactrum soli Isolated from Stable Fly Gut.</title>
        <authorList>
            <person name="Pileggi M.T."/>
            <person name="Vazhakkala L.J."/>
            <person name="Wong C.N."/>
        </authorList>
    </citation>
    <scope>NUCLEOTIDE SEQUENCE [LARGE SCALE GENOMIC DNA]</scope>
    <source>
        <strain evidence="8 9">MTP-C0764</strain>
    </source>
</reference>
<dbReference type="Pfam" id="PF12706">
    <property type="entry name" value="Lactamase_B_2"/>
    <property type="match status" value="1"/>
</dbReference>
<evidence type="ECO:0000256" key="3">
    <source>
        <dbReference type="ARBA" id="ARBA00015084"/>
    </source>
</evidence>
<proteinExistence type="inferred from homology"/>
<evidence type="ECO:0000256" key="5">
    <source>
        <dbReference type="ARBA" id="ARBA00022905"/>
    </source>
</evidence>
<keyword evidence="5 6" id="KW-0884">PQQ biosynthesis</keyword>
<keyword evidence="4 6" id="KW-0813">Transport</keyword>